<protein>
    <submittedName>
        <fullName evidence="2">Oidioi.mRNA.OKI2018_I69.XSR.g16970.t1.cds</fullName>
    </submittedName>
</protein>
<accession>A0ABN7SP21</accession>
<dbReference type="InterPro" id="IPR007848">
    <property type="entry name" value="Small_mtfrase_dom"/>
</dbReference>
<dbReference type="EMBL" id="OU015569">
    <property type="protein sequence ID" value="CAG5100368.1"/>
    <property type="molecule type" value="Genomic_DNA"/>
</dbReference>
<dbReference type="InterPro" id="IPR029063">
    <property type="entry name" value="SAM-dependent_MTases_sf"/>
</dbReference>
<evidence type="ECO:0000259" key="1">
    <source>
        <dbReference type="Pfam" id="PF05175"/>
    </source>
</evidence>
<sequence length="159" mass="17548">MGFQFNFDIGESEKCVSNDFAPIGEIGKNESVQEKEIPAGAEEAIGRAFIIHADLPARLQARRKSKLPVRNLELVESGNVTMAYLEDKDEECDVESGEYEGGRVLWEGTKDLLAFLDARINFQLGGKRVMDLGCGQGLLGIYALSKGATEVHFTDYNEK</sequence>
<organism evidence="2 3">
    <name type="scientific">Oikopleura dioica</name>
    <name type="common">Tunicate</name>
    <dbReference type="NCBI Taxonomy" id="34765"/>
    <lineage>
        <taxon>Eukaryota</taxon>
        <taxon>Metazoa</taxon>
        <taxon>Chordata</taxon>
        <taxon>Tunicata</taxon>
        <taxon>Appendicularia</taxon>
        <taxon>Copelata</taxon>
        <taxon>Oikopleuridae</taxon>
        <taxon>Oikopleura</taxon>
    </lineage>
</organism>
<evidence type="ECO:0000313" key="2">
    <source>
        <dbReference type="EMBL" id="CAG5100368.1"/>
    </source>
</evidence>
<proteinExistence type="predicted"/>
<keyword evidence="3" id="KW-1185">Reference proteome</keyword>
<evidence type="ECO:0000313" key="3">
    <source>
        <dbReference type="Proteomes" id="UP001158576"/>
    </source>
</evidence>
<dbReference type="Pfam" id="PF05175">
    <property type="entry name" value="MTS"/>
    <property type="match status" value="1"/>
</dbReference>
<dbReference type="SUPFAM" id="SSF53335">
    <property type="entry name" value="S-adenosyl-L-methionine-dependent methyltransferases"/>
    <property type="match status" value="1"/>
</dbReference>
<reference evidence="2 3" key="1">
    <citation type="submission" date="2021-04" db="EMBL/GenBank/DDBJ databases">
        <authorList>
            <person name="Bliznina A."/>
        </authorList>
    </citation>
    <scope>NUCLEOTIDE SEQUENCE [LARGE SCALE GENOMIC DNA]</scope>
</reference>
<dbReference type="Gene3D" id="3.40.50.150">
    <property type="entry name" value="Vaccinia Virus protein VP39"/>
    <property type="match status" value="1"/>
</dbReference>
<gene>
    <name evidence="2" type="ORF">OKIOD_LOCUS8528</name>
</gene>
<dbReference type="Proteomes" id="UP001158576">
    <property type="component" value="Chromosome XSR"/>
</dbReference>
<feature type="domain" description="Methyltransferase small" evidence="1">
    <location>
        <begin position="107"/>
        <end position="158"/>
    </location>
</feature>
<name>A0ABN7SP21_OIKDI</name>